<dbReference type="PROSITE" id="PS51257">
    <property type="entry name" value="PROKAR_LIPOPROTEIN"/>
    <property type="match status" value="1"/>
</dbReference>
<evidence type="ECO:0000259" key="4">
    <source>
        <dbReference type="PROSITE" id="PS51724"/>
    </source>
</evidence>
<dbReference type="InterPro" id="IPR019734">
    <property type="entry name" value="TPR_rpt"/>
</dbReference>
<dbReference type="Pfam" id="PF05036">
    <property type="entry name" value="SPOR"/>
    <property type="match status" value="1"/>
</dbReference>
<dbReference type="AlphaFoldDB" id="A0A6I4TRZ4"/>
<feature type="region of interest" description="Disordered" evidence="2">
    <location>
        <begin position="372"/>
        <end position="401"/>
    </location>
</feature>
<dbReference type="EMBL" id="WTYJ01000001">
    <property type="protein sequence ID" value="MXO98079.1"/>
    <property type="molecule type" value="Genomic_DNA"/>
</dbReference>
<keyword evidence="1" id="KW-0802">TPR repeat</keyword>
<feature type="signal peptide" evidence="3">
    <location>
        <begin position="1"/>
        <end position="28"/>
    </location>
</feature>
<protein>
    <submittedName>
        <fullName evidence="5">SPOR domain-containing protein</fullName>
    </submittedName>
</protein>
<evidence type="ECO:0000256" key="3">
    <source>
        <dbReference type="SAM" id="SignalP"/>
    </source>
</evidence>
<dbReference type="GO" id="GO:0042834">
    <property type="term" value="F:peptidoglycan binding"/>
    <property type="evidence" value="ECO:0007669"/>
    <property type="project" value="InterPro"/>
</dbReference>
<dbReference type="PROSITE" id="PS51724">
    <property type="entry name" value="SPOR"/>
    <property type="match status" value="1"/>
</dbReference>
<organism evidence="5 6">
    <name type="scientific">Croceibacterium xixiisoli</name>
    <dbReference type="NCBI Taxonomy" id="1476466"/>
    <lineage>
        <taxon>Bacteria</taxon>
        <taxon>Pseudomonadati</taxon>
        <taxon>Pseudomonadota</taxon>
        <taxon>Alphaproteobacteria</taxon>
        <taxon>Sphingomonadales</taxon>
        <taxon>Erythrobacteraceae</taxon>
        <taxon>Croceibacterium</taxon>
    </lineage>
</organism>
<sequence length="489" mass="50609">MSNPRNHRRFFGYAVTTALAGVLLSSCATEGQSPRAEASAGQAQDALAVGQTPEAIRLAEEAVVGEPRNASYRAMLGRAYLDAGRFASAASAFDDAMTLGDTSARTALSMALSLIGEGKQPEAVALLGDWEKELAAADIGLAYALAGDPARGISVLESSIRGGQNTAKSRQNLAYSYALAGRWREARLMAQQDVPADQIDSRIDQWSRTVAPEAYQARIATLLNVPANVADAGQPARLALNTSPEVNQVLAEAAGAAKPSGELPALAAATSGPQTVDPTVALEGYRAPAIERPRDFQTAFATQAPAGGSLATVAQDAVRFAQSPEARSAPVRQGVTPVPTAPAARAVQQPPALAPMARPTPTVVASVAPAPARPTAAPARPAPAPTRVAAATPAPAAGGNRQVQLGSFTSEQGARRAWGTYVRQYPELANHRMVITQANVNGRQYWRVAAGGMNVAQSNALCGKVKAKGSNCIAMAEAPSTQNARLASR</sequence>
<dbReference type="Proteomes" id="UP000469430">
    <property type="component" value="Unassembled WGS sequence"/>
</dbReference>
<accession>A0A6I4TRZ4</accession>
<dbReference type="SUPFAM" id="SSF48452">
    <property type="entry name" value="TPR-like"/>
    <property type="match status" value="1"/>
</dbReference>
<feature type="repeat" description="TPR" evidence="1">
    <location>
        <begin position="70"/>
        <end position="103"/>
    </location>
</feature>
<name>A0A6I4TRZ4_9SPHN</name>
<dbReference type="RefSeq" id="WP_161389749.1">
    <property type="nucleotide sequence ID" value="NZ_JBHSCP010000001.1"/>
</dbReference>
<evidence type="ECO:0000313" key="5">
    <source>
        <dbReference type="EMBL" id="MXO98079.1"/>
    </source>
</evidence>
<dbReference type="InterPro" id="IPR007730">
    <property type="entry name" value="SPOR-like_dom"/>
</dbReference>
<comment type="caution">
    <text evidence="5">The sequence shown here is derived from an EMBL/GenBank/DDBJ whole genome shotgun (WGS) entry which is preliminary data.</text>
</comment>
<feature type="chain" id="PRO_5026184334" evidence="3">
    <location>
        <begin position="29"/>
        <end position="489"/>
    </location>
</feature>
<evidence type="ECO:0000256" key="2">
    <source>
        <dbReference type="SAM" id="MobiDB-lite"/>
    </source>
</evidence>
<dbReference type="InterPro" id="IPR011990">
    <property type="entry name" value="TPR-like_helical_dom_sf"/>
</dbReference>
<dbReference type="OrthoDB" id="7388953at2"/>
<feature type="compositionally biased region" description="Low complexity" evidence="2">
    <location>
        <begin position="372"/>
        <end position="397"/>
    </location>
</feature>
<dbReference type="PROSITE" id="PS50005">
    <property type="entry name" value="TPR"/>
    <property type="match status" value="1"/>
</dbReference>
<feature type="domain" description="SPOR" evidence="4">
    <location>
        <begin position="395"/>
        <end position="481"/>
    </location>
</feature>
<keyword evidence="3" id="KW-0732">Signal</keyword>
<keyword evidence="6" id="KW-1185">Reference proteome</keyword>
<dbReference type="Gene3D" id="1.25.40.10">
    <property type="entry name" value="Tetratricopeptide repeat domain"/>
    <property type="match status" value="1"/>
</dbReference>
<gene>
    <name evidence="5" type="ORF">GRI97_03635</name>
</gene>
<evidence type="ECO:0000256" key="1">
    <source>
        <dbReference type="PROSITE-ProRule" id="PRU00339"/>
    </source>
</evidence>
<proteinExistence type="predicted"/>
<evidence type="ECO:0000313" key="6">
    <source>
        <dbReference type="Proteomes" id="UP000469430"/>
    </source>
</evidence>
<reference evidence="5 6" key="1">
    <citation type="submission" date="2019-12" db="EMBL/GenBank/DDBJ databases">
        <title>Genomic-based taxomic classification of the family Erythrobacteraceae.</title>
        <authorList>
            <person name="Xu L."/>
        </authorList>
    </citation>
    <scope>NUCLEOTIDE SEQUENCE [LARGE SCALE GENOMIC DNA]</scope>
    <source>
        <strain evidence="5 6">S36</strain>
    </source>
</reference>